<dbReference type="InterPro" id="IPR005025">
    <property type="entry name" value="FMN_Rdtase-like_dom"/>
</dbReference>
<dbReference type="PANTHER" id="PTHR43741:SF4">
    <property type="entry name" value="FMN-DEPENDENT NADH:QUINONE OXIDOREDUCTASE"/>
    <property type="match status" value="1"/>
</dbReference>
<dbReference type="Pfam" id="PF03358">
    <property type="entry name" value="FMN_red"/>
    <property type="match status" value="1"/>
</dbReference>
<proteinExistence type="predicted"/>
<evidence type="ECO:0000313" key="2">
    <source>
        <dbReference type="EMBL" id="MCC2129220.1"/>
    </source>
</evidence>
<keyword evidence="3" id="KW-1185">Reference proteome</keyword>
<dbReference type="GO" id="GO:0016491">
    <property type="term" value="F:oxidoreductase activity"/>
    <property type="evidence" value="ECO:0007669"/>
    <property type="project" value="InterPro"/>
</dbReference>
<dbReference type="Gene3D" id="3.40.50.360">
    <property type="match status" value="1"/>
</dbReference>
<dbReference type="InterPro" id="IPR029039">
    <property type="entry name" value="Flavoprotein-like_sf"/>
</dbReference>
<feature type="domain" description="NADPH-dependent FMN reductase-like" evidence="1">
    <location>
        <begin position="5"/>
        <end position="133"/>
    </location>
</feature>
<sequence length="193" mass="22011">MKKACILLASPRKQGNTAALTAPFAAELEQLGWSCRTVWLYDLEVRPCRACRVCQQDWTVFGCPQEDDMQEIFDSVLACDLLVLATPIYSWYCTPPMKEVLDRLVYGMNKYYGREKGPSLWEGKPVALIATCGYPVEKGADLWEAGMQRYCKHSRLRLLGMLAQRHRGYDTVFMDPEKARLAAEFARKVNESI</sequence>
<dbReference type="AlphaFoldDB" id="A0AAE3AF57"/>
<evidence type="ECO:0000259" key="1">
    <source>
        <dbReference type="Pfam" id="PF03358"/>
    </source>
</evidence>
<dbReference type="SUPFAM" id="SSF52218">
    <property type="entry name" value="Flavoproteins"/>
    <property type="match status" value="1"/>
</dbReference>
<dbReference type="InterPro" id="IPR050104">
    <property type="entry name" value="FMN-dep_NADH:Q_OxRdtase_AzoR1"/>
</dbReference>
<organism evidence="2 3">
    <name type="scientific">Brotocaccenecus cirricatena</name>
    <dbReference type="NCBI Taxonomy" id="3064195"/>
    <lineage>
        <taxon>Bacteria</taxon>
        <taxon>Bacillati</taxon>
        <taxon>Bacillota</taxon>
        <taxon>Clostridia</taxon>
        <taxon>Eubacteriales</taxon>
        <taxon>Oscillospiraceae</taxon>
        <taxon>Brotocaccenecus</taxon>
    </lineage>
</organism>
<gene>
    <name evidence="2" type="ORF">LKD37_06755</name>
</gene>
<dbReference type="RefSeq" id="WP_302928516.1">
    <property type="nucleotide sequence ID" value="NZ_JAJEPW010000015.1"/>
</dbReference>
<accession>A0AAE3AF57</accession>
<dbReference type="Proteomes" id="UP001199319">
    <property type="component" value="Unassembled WGS sequence"/>
</dbReference>
<dbReference type="EMBL" id="JAJEPW010000015">
    <property type="protein sequence ID" value="MCC2129220.1"/>
    <property type="molecule type" value="Genomic_DNA"/>
</dbReference>
<protein>
    <submittedName>
        <fullName evidence="2">Flavodoxin family protein</fullName>
    </submittedName>
</protein>
<name>A0AAE3AF57_9FIRM</name>
<comment type="caution">
    <text evidence="2">The sequence shown here is derived from an EMBL/GenBank/DDBJ whole genome shotgun (WGS) entry which is preliminary data.</text>
</comment>
<dbReference type="PANTHER" id="PTHR43741">
    <property type="entry name" value="FMN-DEPENDENT NADH-AZOREDUCTASE 1"/>
    <property type="match status" value="1"/>
</dbReference>
<evidence type="ECO:0000313" key="3">
    <source>
        <dbReference type="Proteomes" id="UP001199319"/>
    </source>
</evidence>
<reference evidence="2" key="1">
    <citation type="submission" date="2021-10" db="EMBL/GenBank/DDBJ databases">
        <title>Anaerobic single-cell dispensing facilitates the cultivation of human gut bacteria.</title>
        <authorList>
            <person name="Afrizal A."/>
        </authorList>
    </citation>
    <scope>NUCLEOTIDE SEQUENCE</scope>
    <source>
        <strain evidence="2">CLA-AA-H272</strain>
    </source>
</reference>